<keyword evidence="2" id="KW-1185">Reference proteome</keyword>
<proteinExistence type="predicted"/>
<dbReference type="eggNOG" id="COG0204">
    <property type="taxonomic scope" value="Bacteria"/>
</dbReference>
<dbReference type="AlphaFoldDB" id="F4XIL1"/>
<dbReference type="HOGENOM" id="CLU_2570051_0_0_3"/>
<evidence type="ECO:0000313" key="1">
    <source>
        <dbReference type="EMBL" id="EGJ35523.1"/>
    </source>
</evidence>
<organism evidence="1 2">
    <name type="scientific">Moorena producens 3L</name>
    <dbReference type="NCBI Taxonomy" id="489825"/>
    <lineage>
        <taxon>Bacteria</taxon>
        <taxon>Bacillati</taxon>
        <taxon>Cyanobacteriota</taxon>
        <taxon>Cyanophyceae</taxon>
        <taxon>Coleofasciculales</taxon>
        <taxon>Coleofasciculaceae</taxon>
        <taxon>Moorena</taxon>
    </lineage>
</organism>
<reference evidence="2" key="1">
    <citation type="journal article" date="2011" name="Proc. Natl. Acad. Sci. U.S.A.">
        <title>Genomic insights into the physiology and ecology of the marine filamentous cyanobacterium Lyngbya majuscula.</title>
        <authorList>
            <person name="Jones A.C."/>
            <person name="Monroe E.A."/>
            <person name="Podell S."/>
            <person name="Hess W.R."/>
            <person name="Klages S."/>
            <person name="Esquenazi E."/>
            <person name="Niessen S."/>
            <person name="Hoover H."/>
            <person name="Rothmann M."/>
            <person name="Lasken R.S."/>
            <person name="Yates J.R.III."/>
            <person name="Reinhardt R."/>
            <person name="Kube M."/>
            <person name="Burkart M.D."/>
            <person name="Allen E.E."/>
            <person name="Dorrestein P.C."/>
            <person name="Gerwick W.H."/>
            <person name="Gerwick L."/>
        </authorList>
    </citation>
    <scope>NUCLEOTIDE SEQUENCE [LARGE SCALE GENOMIC DNA]</scope>
    <source>
        <strain evidence="2">3L</strain>
    </source>
</reference>
<gene>
    <name evidence="1" type="ORF">LYNGBM3L_02620</name>
</gene>
<evidence type="ECO:0000313" key="2">
    <source>
        <dbReference type="Proteomes" id="UP000003959"/>
    </source>
</evidence>
<accession>F4XIL1</accession>
<dbReference type="EMBL" id="GL890819">
    <property type="protein sequence ID" value="EGJ35523.1"/>
    <property type="molecule type" value="Genomic_DNA"/>
</dbReference>
<dbReference type="RefSeq" id="WP_008177944.1">
    <property type="nucleotide sequence ID" value="NZ_MKZR01000001.1"/>
</dbReference>
<protein>
    <submittedName>
        <fullName evidence="1">Uncharacterized protein</fullName>
    </submittedName>
</protein>
<dbReference type="Proteomes" id="UP000003959">
    <property type="component" value="Unassembled WGS sequence"/>
</dbReference>
<name>F4XIL1_9CYAN</name>
<sequence>MSYAQPPLKFISPGQYVLEKPTVERFVETTLLLWDLVTRLKGGNPFDRPRLGKQRVQMRVGKPISVSEFYPAYRASRHGAR</sequence>